<accession>A0A0N8K0M1</accession>
<feature type="non-terminal residue" evidence="7">
    <location>
        <position position="1"/>
    </location>
</feature>
<comment type="caution">
    <text evidence="7">The sequence shown here is derived from an EMBL/GenBank/DDBJ whole genome shotgun (WGS) entry which is preliminary data.</text>
</comment>
<dbReference type="Gene3D" id="3.30.450.20">
    <property type="entry name" value="PAS domain"/>
    <property type="match status" value="1"/>
</dbReference>
<keyword evidence="3" id="KW-0238">DNA-binding</keyword>
<sequence length="529" mass="59487">SLTGFALVVSTDGMIFYASSTIADYLGFHQTDVMHQNVFDYIHVEDRSEFQQQLHWAMKPELQCPNPDIHSPTVTGEDFSVSLFSPEKGDDIPVEFQCFLQRCFISRLRCLLDSTSGFLTMQFQGRLKFLQGQRRKTTSGATLPPQLALFCVAAPVVKPIIAEVKSRATMIKSKQKNVTQSVAEPSCERRHLNTGRMTDGGGVLLVNHTPWTLLSKDGIRCQSKGLYIKEEPLNFSESSDDRQKGWGPEGPWALCPASGSIIVGPNLGHVRNRLGKCDHFVKGGTYQLSPSCCDNCCEPYLPKVNPDMGCYHMDGIKKESGSLVEGECYGNHVVPNVPIKTEQDLDLDSSCGAYGGSHSQMWMFKGPAEKHYDVCYDRGLQVKVESDYCNQYSSCQRHRTSLSSTFSGLFTNMDQRDQEPDKCLSSKHLAQFSPEHYSHADGQGRNFMEGRIYRSSSLDEKGYMQQDYKLTYEFRSHGLVHSIKREPMDSPPWTDSNHDINQVSQQQNNSPDFLINAVAHKSNPYIFMQ</sequence>
<gene>
    <name evidence="7" type="ORF">Z043_108469</name>
</gene>
<dbReference type="InterPro" id="IPR000014">
    <property type="entry name" value="PAS"/>
</dbReference>
<dbReference type="GO" id="GO:0034751">
    <property type="term" value="C:aryl hydrocarbon receptor complex"/>
    <property type="evidence" value="ECO:0007669"/>
    <property type="project" value="TreeGrafter"/>
</dbReference>
<proteinExistence type="predicted"/>
<dbReference type="InterPro" id="IPR013767">
    <property type="entry name" value="PAS_fold"/>
</dbReference>
<protein>
    <recommendedName>
        <fullName evidence="6">PAS domain-containing protein</fullName>
    </recommendedName>
</protein>
<dbReference type="FunFam" id="3.30.450.20:FF:000035">
    <property type="entry name" value="Aryl hydrocarbon receptor"/>
    <property type="match status" value="1"/>
</dbReference>
<dbReference type="PANTHER" id="PTHR10649">
    <property type="entry name" value="ARYL HYDROCARBON RECEPTOR"/>
    <property type="match status" value="1"/>
</dbReference>
<dbReference type="GO" id="GO:0005634">
    <property type="term" value="C:nucleus"/>
    <property type="evidence" value="ECO:0007669"/>
    <property type="project" value="UniProtKB-SubCell"/>
</dbReference>
<dbReference type="CDD" id="cd00130">
    <property type="entry name" value="PAS"/>
    <property type="match status" value="1"/>
</dbReference>
<evidence type="ECO:0000313" key="7">
    <source>
        <dbReference type="EMBL" id="KPP72521.1"/>
    </source>
</evidence>
<evidence type="ECO:0000256" key="1">
    <source>
        <dbReference type="ARBA" id="ARBA00004123"/>
    </source>
</evidence>
<evidence type="ECO:0000313" key="8">
    <source>
        <dbReference type="Proteomes" id="UP000034805"/>
    </source>
</evidence>
<evidence type="ECO:0000256" key="4">
    <source>
        <dbReference type="ARBA" id="ARBA00023163"/>
    </source>
</evidence>
<keyword evidence="5" id="KW-0539">Nucleus</keyword>
<evidence type="ECO:0000256" key="5">
    <source>
        <dbReference type="ARBA" id="ARBA00023242"/>
    </source>
</evidence>
<evidence type="ECO:0000256" key="2">
    <source>
        <dbReference type="ARBA" id="ARBA00023015"/>
    </source>
</evidence>
<dbReference type="PANTHER" id="PTHR10649:SF3">
    <property type="entry name" value="ARYL HYDROCARBON RECEPTOR REPRESSOR"/>
    <property type="match status" value="1"/>
</dbReference>
<dbReference type="PROSITE" id="PS50112">
    <property type="entry name" value="PAS"/>
    <property type="match status" value="1"/>
</dbReference>
<reference evidence="7 8" key="1">
    <citation type="submission" date="2015-08" db="EMBL/GenBank/DDBJ databases">
        <title>The genome of the Asian arowana (Scleropages formosus).</title>
        <authorList>
            <person name="Tan M.H."/>
            <person name="Gan H.M."/>
            <person name="Croft L.J."/>
            <person name="Austin C.M."/>
        </authorList>
    </citation>
    <scope>NUCLEOTIDE SEQUENCE [LARGE SCALE GENOMIC DNA]</scope>
    <source>
        <strain evidence="7">Aro1</strain>
    </source>
</reference>
<dbReference type="Pfam" id="PF00989">
    <property type="entry name" value="PAS"/>
    <property type="match status" value="1"/>
</dbReference>
<dbReference type="InterPro" id="IPR035965">
    <property type="entry name" value="PAS-like_dom_sf"/>
</dbReference>
<dbReference type="Proteomes" id="UP000034805">
    <property type="component" value="Unassembled WGS sequence"/>
</dbReference>
<keyword evidence="2" id="KW-0805">Transcription regulation</keyword>
<dbReference type="GO" id="GO:0000976">
    <property type="term" value="F:transcription cis-regulatory region binding"/>
    <property type="evidence" value="ECO:0007669"/>
    <property type="project" value="TreeGrafter"/>
</dbReference>
<dbReference type="GO" id="GO:0006805">
    <property type="term" value="P:xenobiotic metabolic process"/>
    <property type="evidence" value="ECO:0007669"/>
    <property type="project" value="InterPro"/>
</dbReference>
<comment type="subcellular location">
    <subcellularLocation>
        <location evidence="1">Nucleus</location>
    </subcellularLocation>
</comment>
<dbReference type="AlphaFoldDB" id="A0A0N8K0M1"/>
<evidence type="ECO:0000256" key="3">
    <source>
        <dbReference type="ARBA" id="ARBA00023125"/>
    </source>
</evidence>
<organism evidence="7 8">
    <name type="scientific">Scleropages formosus</name>
    <name type="common">Asian bonytongue</name>
    <name type="synonym">Osteoglossum formosum</name>
    <dbReference type="NCBI Taxonomy" id="113540"/>
    <lineage>
        <taxon>Eukaryota</taxon>
        <taxon>Metazoa</taxon>
        <taxon>Chordata</taxon>
        <taxon>Craniata</taxon>
        <taxon>Vertebrata</taxon>
        <taxon>Euteleostomi</taxon>
        <taxon>Actinopterygii</taxon>
        <taxon>Neopterygii</taxon>
        <taxon>Teleostei</taxon>
        <taxon>Osteoglossocephala</taxon>
        <taxon>Osteoglossomorpha</taxon>
        <taxon>Osteoglossiformes</taxon>
        <taxon>Osteoglossidae</taxon>
        <taxon>Scleropages</taxon>
    </lineage>
</organism>
<feature type="domain" description="PAS" evidence="6">
    <location>
        <begin position="1"/>
        <end position="61"/>
    </location>
</feature>
<dbReference type="SMART" id="SM00091">
    <property type="entry name" value="PAS"/>
    <property type="match status" value="1"/>
</dbReference>
<name>A0A0N8K0M1_SCLFO</name>
<dbReference type="GO" id="GO:0004879">
    <property type="term" value="F:nuclear receptor activity"/>
    <property type="evidence" value="ECO:0007669"/>
    <property type="project" value="TreeGrafter"/>
</dbReference>
<keyword evidence="4" id="KW-0804">Transcription</keyword>
<dbReference type="EMBL" id="JARO02002496">
    <property type="protein sequence ID" value="KPP72521.1"/>
    <property type="molecule type" value="Genomic_DNA"/>
</dbReference>
<evidence type="ECO:0000259" key="6">
    <source>
        <dbReference type="PROSITE" id="PS50112"/>
    </source>
</evidence>
<dbReference type="SUPFAM" id="SSF55785">
    <property type="entry name" value="PYP-like sensor domain (PAS domain)"/>
    <property type="match status" value="1"/>
</dbReference>
<dbReference type="InterPro" id="IPR039091">
    <property type="entry name" value="AHR/AHRR"/>
</dbReference>